<dbReference type="PANTHER" id="PTHR30033">
    <property type="entry name" value="FLAGELLAR HOOK-ASSOCIATED PROTEIN 1"/>
    <property type="match status" value="1"/>
</dbReference>
<keyword evidence="11" id="KW-0966">Cell projection</keyword>
<evidence type="ECO:0000259" key="10">
    <source>
        <dbReference type="Pfam" id="PF22638"/>
    </source>
</evidence>
<dbReference type="Pfam" id="PF22638">
    <property type="entry name" value="FlgK_D1"/>
    <property type="match status" value="1"/>
</dbReference>
<gene>
    <name evidence="7" type="primary">flgK</name>
    <name evidence="11" type="ORF">Cpap_2166</name>
</gene>
<evidence type="ECO:0000313" key="12">
    <source>
        <dbReference type="Proteomes" id="UP000003860"/>
    </source>
</evidence>
<dbReference type="GO" id="GO:0005576">
    <property type="term" value="C:extracellular region"/>
    <property type="evidence" value="ECO:0007669"/>
    <property type="project" value="UniProtKB-SubCell"/>
</dbReference>
<dbReference type="SUPFAM" id="SSF64518">
    <property type="entry name" value="Phase 1 flagellin"/>
    <property type="match status" value="1"/>
</dbReference>
<organism evidence="11 12">
    <name type="scientific">Ruminiclostridium papyrosolvens DSM 2782</name>
    <dbReference type="NCBI Taxonomy" id="588581"/>
    <lineage>
        <taxon>Bacteria</taxon>
        <taxon>Bacillati</taxon>
        <taxon>Bacillota</taxon>
        <taxon>Clostridia</taxon>
        <taxon>Eubacteriales</taxon>
        <taxon>Oscillospiraceae</taxon>
        <taxon>Ruminiclostridium</taxon>
    </lineage>
</organism>
<dbReference type="EMBL" id="ACXX02000006">
    <property type="protein sequence ID" value="EGD47763.1"/>
    <property type="molecule type" value="Genomic_DNA"/>
</dbReference>
<evidence type="ECO:0000256" key="4">
    <source>
        <dbReference type="ARBA" id="ARBA00016244"/>
    </source>
</evidence>
<keyword evidence="6 7" id="KW-0975">Bacterial flagellum</keyword>
<evidence type="ECO:0000256" key="1">
    <source>
        <dbReference type="ARBA" id="ARBA00004365"/>
    </source>
</evidence>
<feature type="domain" description="Flagellar hook-associated protein FlgK helical" evidence="10">
    <location>
        <begin position="98"/>
        <end position="333"/>
    </location>
</feature>
<reference evidence="11" key="2">
    <citation type="submission" date="2011-01" db="EMBL/GenBank/DDBJ databases">
        <title>The Non-contiguous Finished genome of Clostridium papyrosolvens.</title>
        <authorList>
            <person name="Lucas S."/>
            <person name="Copeland A."/>
            <person name="Lapidus A."/>
            <person name="Cheng J.-F."/>
            <person name="Goodwin L."/>
            <person name="Pitluck S."/>
            <person name="Misra M."/>
            <person name="Chertkov O."/>
            <person name="Detter J.C."/>
            <person name="Han C."/>
            <person name="Tapia R."/>
            <person name="Land M."/>
            <person name="Hauser L."/>
            <person name="Kyrpides N."/>
            <person name="Ivanova N."/>
            <person name="Pagani I."/>
            <person name="Mouttaki H."/>
            <person name="He Z."/>
            <person name="Zhou J."/>
            <person name="Hemme C.L."/>
            <person name="Woyke T."/>
        </authorList>
    </citation>
    <scope>NUCLEOTIDE SEQUENCE [LARGE SCALE GENOMIC DNA]</scope>
    <source>
        <strain evidence="11">DSM 2782</strain>
    </source>
</reference>
<dbReference type="InterPro" id="IPR053927">
    <property type="entry name" value="FlgK_helical"/>
</dbReference>
<dbReference type="PRINTS" id="PR01005">
    <property type="entry name" value="FLGHOOKAP1"/>
</dbReference>
<evidence type="ECO:0000256" key="2">
    <source>
        <dbReference type="ARBA" id="ARBA00004613"/>
    </source>
</evidence>
<evidence type="ECO:0000256" key="5">
    <source>
        <dbReference type="ARBA" id="ARBA00022525"/>
    </source>
</evidence>
<evidence type="ECO:0000259" key="9">
    <source>
        <dbReference type="Pfam" id="PF06429"/>
    </source>
</evidence>
<feature type="domain" description="Flagellar basal body rod protein N-terminal" evidence="8">
    <location>
        <begin position="8"/>
        <end position="37"/>
    </location>
</feature>
<dbReference type="GO" id="GO:0044780">
    <property type="term" value="P:bacterial-type flagellum assembly"/>
    <property type="evidence" value="ECO:0007669"/>
    <property type="project" value="InterPro"/>
</dbReference>
<protein>
    <recommendedName>
        <fullName evidence="4 7">Flagellar hook-associated protein 1</fullName>
        <shortName evidence="7">HAP1</shortName>
    </recommendedName>
</protein>
<dbReference type="STRING" id="588581.Cpap_2166"/>
<evidence type="ECO:0000256" key="6">
    <source>
        <dbReference type="ARBA" id="ARBA00023143"/>
    </source>
</evidence>
<keyword evidence="11" id="KW-0969">Cilium</keyword>
<dbReference type="PANTHER" id="PTHR30033:SF1">
    <property type="entry name" value="FLAGELLAR HOOK-ASSOCIATED PROTEIN 1"/>
    <property type="match status" value="1"/>
</dbReference>
<dbReference type="InterPro" id="IPR002371">
    <property type="entry name" value="FlgK"/>
</dbReference>
<dbReference type="Pfam" id="PF00460">
    <property type="entry name" value="Flg_bb_rod"/>
    <property type="match status" value="1"/>
</dbReference>
<evidence type="ECO:0000259" key="8">
    <source>
        <dbReference type="Pfam" id="PF00460"/>
    </source>
</evidence>
<comment type="caution">
    <text evidence="11">The sequence shown here is derived from an EMBL/GenBank/DDBJ whole genome shotgun (WGS) entry which is preliminary data.</text>
</comment>
<comment type="subcellular location">
    <subcellularLocation>
        <location evidence="1 7">Bacterial flagellum</location>
    </subcellularLocation>
    <subcellularLocation>
        <location evidence="2 7">Secreted</location>
    </subcellularLocation>
</comment>
<dbReference type="RefSeq" id="WP_004619099.1">
    <property type="nucleotide sequence ID" value="NZ_ACXX02000006.1"/>
</dbReference>
<reference evidence="11" key="1">
    <citation type="submission" date="2009-07" db="EMBL/GenBank/DDBJ databases">
        <authorList>
            <consortium name="US DOE Joint Genome Institute (JGI-PGF)"/>
            <person name="Lucas S."/>
            <person name="Copeland A."/>
            <person name="Lapidus A."/>
            <person name="Glavina del Rio T."/>
            <person name="Tice H."/>
            <person name="Bruce D."/>
            <person name="Goodwin L."/>
            <person name="Pitluck S."/>
            <person name="Larimer F."/>
            <person name="Land M.L."/>
            <person name="Mouttaki H."/>
            <person name="He Z."/>
            <person name="Zhou J."/>
            <person name="Hemme C.L."/>
        </authorList>
    </citation>
    <scope>NUCLEOTIDE SEQUENCE [LARGE SCALE GENOMIC DNA]</scope>
    <source>
        <strain evidence="11">DSM 2782</strain>
    </source>
</reference>
<dbReference type="Pfam" id="PF06429">
    <property type="entry name" value="Flg_bbr_C"/>
    <property type="match status" value="1"/>
</dbReference>
<comment type="similarity">
    <text evidence="3 7">Belongs to the flagella basal body rod proteins family.</text>
</comment>
<dbReference type="InterPro" id="IPR010930">
    <property type="entry name" value="Flg_bb/hook_C_dom"/>
</dbReference>
<name>F1TCP6_9FIRM</name>
<evidence type="ECO:0000256" key="7">
    <source>
        <dbReference type="RuleBase" id="RU362065"/>
    </source>
</evidence>
<sequence>MQQSFFGLNIALSGLYTAQRNLDTVGHNLSNATTPGYSRQQTIQSASNPLAVLDGTGMVGTGSQATGVQRIRDSYLDFKYWSENVASGEWSKKAELMGEIQVTFNEPSKSGFVKIMEGFFDSLQELSKDPSSGAARALVVQKATTLTKYFNNTATHFEQFQNDLNDQVKTDVDQINIIASQIQLLNKQIYNYELTSGTANDLRDSRTKLVDQLSKLANIQAKEISYGKLPNGEDDVHFQITLGGKTLVDHFSSTKLNVVQRTTKLNAEDIGNLYDIKWEDGNSVNISGGELRGLLDVRDGKDGIDGTPIYKGVPYYQKKLNEFVQTFAIAFNEGYTKTNSGYAHTDVGHIDGYGYDPDLTDANTAPTGIRFFTMLGVGNTPISSADLIAGVTVGKSDPDYINQVAQQYKQITAKNFSVSSDIIDNPNNIAASETTGQNGNTGVLKKLMGIRTNQSLFKEGAPEDFMKSLVAGMGIDAQQAETFAITQDTLVRQVDNRRMSVSGVNLNEEMTNMIKFQQSYNAAARMIVTMGQIYDTLINKLGVG</sequence>
<proteinExistence type="inferred from homology"/>
<dbReference type="GO" id="GO:0009424">
    <property type="term" value="C:bacterial-type flagellum hook"/>
    <property type="evidence" value="ECO:0007669"/>
    <property type="project" value="UniProtKB-UniRule"/>
</dbReference>
<keyword evidence="11" id="KW-0282">Flagellum</keyword>
<accession>F1TCP6</accession>
<dbReference type="NCBIfam" id="TIGR02492">
    <property type="entry name" value="flgK_ends"/>
    <property type="match status" value="1"/>
</dbReference>
<feature type="domain" description="Flagellar basal-body/hook protein C-terminal" evidence="9">
    <location>
        <begin position="499"/>
        <end position="539"/>
    </location>
</feature>
<dbReference type="eggNOG" id="COG1256">
    <property type="taxonomic scope" value="Bacteria"/>
</dbReference>
<dbReference type="InterPro" id="IPR001444">
    <property type="entry name" value="Flag_bb_rod_N"/>
</dbReference>
<evidence type="ECO:0000256" key="3">
    <source>
        <dbReference type="ARBA" id="ARBA00009677"/>
    </source>
</evidence>
<keyword evidence="12" id="KW-1185">Reference proteome</keyword>
<dbReference type="GO" id="GO:0005198">
    <property type="term" value="F:structural molecule activity"/>
    <property type="evidence" value="ECO:0007669"/>
    <property type="project" value="UniProtKB-UniRule"/>
</dbReference>
<dbReference type="Proteomes" id="UP000003860">
    <property type="component" value="Unassembled WGS sequence"/>
</dbReference>
<keyword evidence="5 7" id="KW-0964">Secreted</keyword>
<evidence type="ECO:0000313" key="11">
    <source>
        <dbReference type="EMBL" id="EGD47763.1"/>
    </source>
</evidence>
<dbReference type="AlphaFoldDB" id="F1TCP6"/>
<dbReference type="OrthoDB" id="9802553at2"/>